<sequence>MFPAKVPLLFTSLFLATTAGADIQRSSLTSAMPDRGLWTRTFTDLLRTDQPESWGNWNLDTSITAGAIGYINTNTGEFERIGIVPNITTSNTPMSEVMKLSTEYVSTSQFNVNLSDKLPSQDSSSSSTSPQIGTTIEWKFNKSGSIATQWAVSSHERVDNPINVMNENMTWLQSEAAKVNMYDTDHGISQGFGMVTGVVWAKSGMNAGSLSDSASWSITGKANNIDSMLGNGSAEASFLKTESTGAISTHTWPASANSVSTTLVPIAYSFASMDGTTIIPSWIGMINSFQIILNNTHGSYIVDADLYYSTDSGEVHEQAQLSGGLTRTFGNIPLNADHLKLELKFIGMVNSDYYTIHWEKPLGHWLTGQRHVELHGYWPGPTSYTIL</sequence>
<accession>A0ABP8UZ82</accession>
<dbReference type="RefSeq" id="WP_345194921.1">
    <property type="nucleotide sequence ID" value="NZ_BAABFL010000122.1"/>
</dbReference>
<comment type="caution">
    <text evidence="2">The sequence shown here is derived from an EMBL/GenBank/DDBJ whole genome shotgun (WGS) entry which is preliminary data.</text>
</comment>
<feature type="chain" id="PRO_5046179021" evidence="1">
    <location>
        <begin position="22"/>
        <end position="387"/>
    </location>
</feature>
<gene>
    <name evidence="2" type="ORF">GCM10023116_14290</name>
</gene>
<keyword evidence="1" id="KW-0732">Signal</keyword>
<protein>
    <submittedName>
        <fullName evidence="2">Uncharacterized protein</fullName>
    </submittedName>
</protein>
<dbReference type="Proteomes" id="UP001500604">
    <property type="component" value="Unassembled WGS sequence"/>
</dbReference>
<evidence type="ECO:0000313" key="2">
    <source>
        <dbReference type="EMBL" id="GAA4649155.1"/>
    </source>
</evidence>
<evidence type="ECO:0000313" key="3">
    <source>
        <dbReference type="Proteomes" id="UP001500604"/>
    </source>
</evidence>
<reference evidence="3" key="1">
    <citation type="journal article" date="2019" name="Int. J. Syst. Evol. Microbiol.">
        <title>The Global Catalogue of Microorganisms (GCM) 10K type strain sequencing project: providing services to taxonomists for standard genome sequencing and annotation.</title>
        <authorList>
            <consortium name="The Broad Institute Genomics Platform"/>
            <consortium name="The Broad Institute Genome Sequencing Center for Infectious Disease"/>
            <person name="Wu L."/>
            <person name="Ma J."/>
        </authorList>
    </citation>
    <scope>NUCLEOTIDE SEQUENCE [LARGE SCALE GENOMIC DNA]</scope>
    <source>
        <strain evidence="3">JCM 17805</strain>
    </source>
</reference>
<evidence type="ECO:0000256" key="1">
    <source>
        <dbReference type="SAM" id="SignalP"/>
    </source>
</evidence>
<feature type="signal peptide" evidence="1">
    <location>
        <begin position="1"/>
        <end position="21"/>
    </location>
</feature>
<proteinExistence type="predicted"/>
<keyword evidence="3" id="KW-1185">Reference proteome</keyword>
<name>A0ABP8UZ82_9GAMM</name>
<organism evidence="2 3">
    <name type="scientific">Kistimonas scapharcae</name>
    <dbReference type="NCBI Taxonomy" id="1036133"/>
    <lineage>
        <taxon>Bacteria</taxon>
        <taxon>Pseudomonadati</taxon>
        <taxon>Pseudomonadota</taxon>
        <taxon>Gammaproteobacteria</taxon>
        <taxon>Oceanospirillales</taxon>
        <taxon>Endozoicomonadaceae</taxon>
        <taxon>Kistimonas</taxon>
    </lineage>
</organism>
<dbReference type="EMBL" id="BAABFL010000122">
    <property type="protein sequence ID" value="GAA4649155.1"/>
    <property type="molecule type" value="Genomic_DNA"/>
</dbReference>